<dbReference type="EMBL" id="DVFW01000024">
    <property type="protein sequence ID" value="HIQ80546.1"/>
    <property type="molecule type" value="Genomic_DNA"/>
</dbReference>
<name>A0A9D0ZHY8_9FIRM</name>
<dbReference type="InterPro" id="IPR038157">
    <property type="entry name" value="FeoA_core_dom"/>
</dbReference>
<proteinExistence type="predicted"/>
<dbReference type="Gene3D" id="2.30.30.90">
    <property type="match status" value="1"/>
</dbReference>
<feature type="domain" description="Ferrous iron transporter FeoA-like" evidence="3">
    <location>
        <begin position="2"/>
        <end position="74"/>
    </location>
</feature>
<dbReference type="InterPro" id="IPR007167">
    <property type="entry name" value="Fe-transptr_FeoA-like"/>
</dbReference>
<organism evidence="4 5">
    <name type="scientific">Candidatus Scatavimonas merdigallinarum</name>
    <dbReference type="NCBI Taxonomy" id="2840914"/>
    <lineage>
        <taxon>Bacteria</taxon>
        <taxon>Bacillati</taxon>
        <taxon>Bacillota</taxon>
        <taxon>Clostridia</taxon>
        <taxon>Eubacteriales</taxon>
        <taxon>Oscillospiraceae</taxon>
        <taxon>Oscillospiraceae incertae sedis</taxon>
        <taxon>Candidatus Scatavimonas</taxon>
    </lineage>
</organism>
<sequence>MKTVNELKIGQKATVVSIGGKGALRRRIIDMGITPGAVIIMRKAAPFGDPIEINVRGYELSIRRSEAKEITVQVESAKGRDTGGTDAATFGKSGKENR</sequence>
<dbReference type="Pfam" id="PF04023">
    <property type="entry name" value="FeoA"/>
    <property type="match status" value="1"/>
</dbReference>
<evidence type="ECO:0000313" key="4">
    <source>
        <dbReference type="EMBL" id="HIQ80546.1"/>
    </source>
</evidence>
<comment type="caution">
    <text evidence="4">The sequence shown here is derived from an EMBL/GenBank/DDBJ whole genome shotgun (WGS) entry which is preliminary data.</text>
</comment>
<protein>
    <submittedName>
        <fullName evidence="4">Ferrous iron transport protein A</fullName>
    </submittedName>
</protein>
<dbReference type="GO" id="GO:0046914">
    <property type="term" value="F:transition metal ion binding"/>
    <property type="evidence" value="ECO:0007669"/>
    <property type="project" value="InterPro"/>
</dbReference>
<dbReference type="PANTHER" id="PTHR42954">
    <property type="entry name" value="FE(2+) TRANSPORT PROTEIN A"/>
    <property type="match status" value="1"/>
</dbReference>
<dbReference type="Proteomes" id="UP000886787">
    <property type="component" value="Unassembled WGS sequence"/>
</dbReference>
<reference evidence="4" key="1">
    <citation type="submission" date="2020-10" db="EMBL/GenBank/DDBJ databases">
        <authorList>
            <person name="Gilroy R."/>
        </authorList>
    </citation>
    <scope>NUCLEOTIDE SEQUENCE</scope>
    <source>
        <strain evidence="4">ChiSjej1B19-3389</strain>
    </source>
</reference>
<dbReference type="InterPro" id="IPR052713">
    <property type="entry name" value="FeoA"/>
</dbReference>
<evidence type="ECO:0000259" key="3">
    <source>
        <dbReference type="SMART" id="SM00899"/>
    </source>
</evidence>
<evidence type="ECO:0000256" key="2">
    <source>
        <dbReference type="SAM" id="MobiDB-lite"/>
    </source>
</evidence>
<dbReference type="SMART" id="SM00899">
    <property type="entry name" value="FeoA"/>
    <property type="match status" value="1"/>
</dbReference>
<feature type="region of interest" description="Disordered" evidence="2">
    <location>
        <begin position="73"/>
        <end position="98"/>
    </location>
</feature>
<dbReference type="PANTHER" id="PTHR42954:SF2">
    <property type="entry name" value="FE(2+) TRANSPORT PROTEIN A"/>
    <property type="match status" value="1"/>
</dbReference>
<dbReference type="InterPro" id="IPR008988">
    <property type="entry name" value="Transcriptional_repressor_C"/>
</dbReference>
<reference evidence="4" key="2">
    <citation type="journal article" date="2021" name="PeerJ">
        <title>Extensive microbial diversity within the chicken gut microbiome revealed by metagenomics and culture.</title>
        <authorList>
            <person name="Gilroy R."/>
            <person name="Ravi A."/>
            <person name="Getino M."/>
            <person name="Pursley I."/>
            <person name="Horton D.L."/>
            <person name="Alikhan N.F."/>
            <person name="Baker D."/>
            <person name="Gharbi K."/>
            <person name="Hall N."/>
            <person name="Watson M."/>
            <person name="Adriaenssens E.M."/>
            <person name="Foster-Nyarko E."/>
            <person name="Jarju S."/>
            <person name="Secka A."/>
            <person name="Antonio M."/>
            <person name="Oren A."/>
            <person name="Chaudhuri R.R."/>
            <person name="La Ragione R."/>
            <person name="Hildebrand F."/>
            <person name="Pallen M.J."/>
        </authorList>
    </citation>
    <scope>NUCLEOTIDE SEQUENCE</scope>
    <source>
        <strain evidence="4">ChiSjej1B19-3389</strain>
    </source>
</reference>
<keyword evidence="1" id="KW-0408">Iron</keyword>
<dbReference type="AlphaFoldDB" id="A0A9D0ZHY8"/>
<evidence type="ECO:0000256" key="1">
    <source>
        <dbReference type="ARBA" id="ARBA00023004"/>
    </source>
</evidence>
<accession>A0A9D0ZHY8</accession>
<gene>
    <name evidence="4" type="ORF">IAD32_04585</name>
</gene>
<dbReference type="SUPFAM" id="SSF50037">
    <property type="entry name" value="C-terminal domain of transcriptional repressors"/>
    <property type="match status" value="1"/>
</dbReference>
<evidence type="ECO:0000313" key="5">
    <source>
        <dbReference type="Proteomes" id="UP000886787"/>
    </source>
</evidence>